<dbReference type="AlphaFoldDB" id="A0A1I0FS40"/>
<proteinExistence type="predicted"/>
<evidence type="ECO:0000313" key="1">
    <source>
        <dbReference type="EMBL" id="SET61196.1"/>
    </source>
</evidence>
<accession>A0A1I0FS40</accession>
<sequence>MQTISNEERLFQILERIEQKLSPPALAKIALWNTDDIAVSLRRDRGTVMGRVVCLPSFPKAIRLPSATGGRGRPLWKAAEVIR</sequence>
<protein>
    <submittedName>
        <fullName evidence="1">Uncharacterized protein</fullName>
    </submittedName>
</protein>
<dbReference type="Proteomes" id="UP000183339">
    <property type="component" value="Unassembled WGS sequence"/>
</dbReference>
<gene>
    <name evidence="1" type="ORF">SAMN05216412_11032</name>
</gene>
<dbReference type="EMBL" id="FOHI01000010">
    <property type="protein sequence ID" value="SET61196.1"/>
    <property type="molecule type" value="Genomic_DNA"/>
</dbReference>
<reference evidence="1 2" key="1">
    <citation type="submission" date="2016-10" db="EMBL/GenBank/DDBJ databases">
        <authorList>
            <person name="de Groot N.N."/>
        </authorList>
    </citation>
    <scope>NUCLEOTIDE SEQUENCE [LARGE SCALE GENOMIC DNA]</scope>
    <source>
        <strain evidence="1 2">Nl7</strain>
    </source>
</reference>
<dbReference type="OrthoDB" id="8595257at2"/>
<dbReference type="RefSeq" id="WP_074709089.1">
    <property type="nucleotide sequence ID" value="NZ_FOHI01000010.1"/>
</dbReference>
<name>A0A1I0FS40_9PROT</name>
<organism evidence="1 2">
    <name type="scientific">Nitrosospira multiformis</name>
    <dbReference type="NCBI Taxonomy" id="1231"/>
    <lineage>
        <taxon>Bacteria</taxon>
        <taxon>Pseudomonadati</taxon>
        <taxon>Pseudomonadota</taxon>
        <taxon>Betaproteobacteria</taxon>
        <taxon>Nitrosomonadales</taxon>
        <taxon>Nitrosomonadaceae</taxon>
        <taxon>Nitrosospira</taxon>
    </lineage>
</organism>
<evidence type="ECO:0000313" key="2">
    <source>
        <dbReference type="Proteomes" id="UP000183339"/>
    </source>
</evidence>